<evidence type="ECO:0000313" key="12">
    <source>
        <dbReference type="Proteomes" id="UP000472272"/>
    </source>
</evidence>
<dbReference type="Gene3D" id="3.30.160.60">
    <property type="entry name" value="Classic Zinc Finger"/>
    <property type="match status" value="1"/>
</dbReference>
<dbReference type="InterPro" id="IPR050143">
    <property type="entry name" value="TRIM/RBCC"/>
</dbReference>
<reference evidence="11" key="3">
    <citation type="submission" date="2025-09" db="UniProtKB">
        <authorList>
            <consortium name="Ensembl"/>
        </authorList>
    </citation>
    <scope>IDENTIFICATION</scope>
</reference>
<dbReference type="KEGG" id="pmua:114592898"/>
<dbReference type="InterPro" id="IPR000315">
    <property type="entry name" value="Znf_B-box"/>
</dbReference>
<proteinExistence type="inferred from homology"/>
<feature type="domain" description="RING-type" evidence="8">
    <location>
        <begin position="47"/>
        <end position="92"/>
    </location>
</feature>
<dbReference type="SMART" id="SM00336">
    <property type="entry name" value="BBOX"/>
    <property type="match status" value="1"/>
</dbReference>
<evidence type="ECO:0000256" key="1">
    <source>
        <dbReference type="ARBA" id="ARBA00009651"/>
    </source>
</evidence>
<dbReference type="SMART" id="SM00449">
    <property type="entry name" value="SPRY"/>
    <property type="match status" value="1"/>
</dbReference>
<dbReference type="InterPro" id="IPR001870">
    <property type="entry name" value="B30.2/SPRY"/>
</dbReference>
<dbReference type="PRINTS" id="PR01407">
    <property type="entry name" value="BUTYPHLNCDUF"/>
</dbReference>
<dbReference type="FunFam" id="2.60.120.920:FF:000004">
    <property type="entry name" value="Butyrophilin subfamily 1 member A1"/>
    <property type="match status" value="1"/>
</dbReference>
<dbReference type="SUPFAM" id="SSF57850">
    <property type="entry name" value="RING/U-box"/>
    <property type="match status" value="1"/>
</dbReference>
<dbReference type="CDD" id="cd16598">
    <property type="entry name" value="RING-HC_TRIM26_C-IV"/>
    <property type="match status" value="1"/>
</dbReference>
<dbReference type="Ensembl" id="ENSPMRT00000011924.1">
    <property type="protein sequence ID" value="ENSPMRP00000011161.1"/>
    <property type="gene ID" value="ENSPMRG00000007457.1"/>
</dbReference>
<dbReference type="Pfam" id="PF13765">
    <property type="entry name" value="PRY"/>
    <property type="match status" value="1"/>
</dbReference>
<feature type="domain" description="B30.2/SPRY" evidence="10">
    <location>
        <begin position="305"/>
        <end position="502"/>
    </location>
</feature>
<keyword evidence="4 7" id="KW-0863">Zinc-finger</keyword>
<dbReference type="OMA" id="KTACRIP"/>
<keyword evidence="2" id="KW-0800">Toxin</keyword>
<comment type="function">
    <text evidence="6">Neurotoxin that produces dose-dependent hypolocomotion and hyperalgesia in mice. May directly act on the central nervous system, as it is 6500-fold more potent when administered intracerebroventricularly than intraperitoneal.</text>
</comment>
<dbReference type="InterPro" id="IPR003879">
    <property type="entry name" value="Butyrophylin_SPRY"/>
</dbReference>
<reference evidence="11" key="2">
    <citation type="submission" date="2025-08" db="UniProtKB">
        <authorList>
            <consortium name="Ensembl"/>
        </authorList>
    </citation>
    <scope>IDENTIFICATION</scope>
</reference>
<evidence type="ECO:0000313" key="11">
    <source>
        <dbReference type="Ensembl" id="ENSPMRP00000011161.1"/>
    </source>
</evidence>
<dbReference type="Pfam" id="PF00622">
    <property type="entry name" value="SPRY"/>
    <property type="match status" value="1"/>
</dbReference>
<dbReference type="GeneID" id="114592898"/>
<sequence length="513" mass="57269">MVATPTTAKSSGPRFRRTSEELREASWAGMAFSVGDPVERLQEEVSCSICLEYLRDPVTIECGHNFCQACISNYCERAAGSVAQVALCPQCRAGFLLSSSRPNKQLANIVEGIEQLALRPSRGPGEVLCERHGKKLRLFCQDDGEPICLVCDKSREHRAHTVLPIEEAAHDYKIKLREAVDVLRKVLGEASKLEAQEAEKTAQWKEKVEERKALIVSGYERRRQAMAEEEQLLLRQLQDEEQETLKKLQMNWAFLLGQSTRLRDLISEMEQKCQQPAASLLKDVKVALTRSEDVSLQEPQPISMDLQDLYDVPGLMESLQRYSVPVTFDPDTANPYLLLSDNLLCVQVGDQKQDLPKSFSRFETCTCLLACQQFTTGRHYWEVCVESKTSWTLGVCRESVSRQGIFTPSPATGFWAVWLRNGNEYAALTSPLTELALRARPGAIGIFLDYDAGEVSFYNADDGSHIFTFADSFSGPLRPYFYPGVRAGGLNDAPLIIRPASSKTSGKSCSSLQ</sequence>
<reference evidence="11 12" key="1">
    <citation type="journal article" date="2019" name="Proc. Natl. Acad. Sci. U.S.A.">
        <title>Regulatory changes in pterin and carotenoid genes underlie balanced color polymorphisms in the wall lizard.</title>
        <authorList>
            <person name="Andrade P."/>
            <person name="Pinho C."/>
            <person name="Perez I de Lanuza G."/>
            <person name="Afonso S."/>
            <person name="Brejcha J."/>
            <person name="Rubin C.J."/>
            <person name="Wallerman O."/>
            <person name="Pereira P."/>
            <person name="Sabatino S.J."/>
            <person name="Bellati A."/>
            <person name="Pellitteri-Rosa D."/>
            <person name="Bosakova Z."/>
            <person name="Bunikis I."/>
            <person name="Carretero M.A."/>
            <person name="Feiner N."/>
            <person name="Marsik P."/>
            <person name="Pauperio F."/>
            <person name="Salvi D."/>
            <person name="Soler L."/>
            <person name="While G.M."/>
            <person name="Uller T."/>
            <person name="Font E."/>
            <person name="Andersson L."/>
            <person name="Carneiro M."/>
        </authorList>
    </citation>
    <scope>NUCLEOTIDE SEQUENCE</scope>
</reference>
<dbReference type="InterPro" id="IPR006574">
    <property type="entry name" value="PRY"/>
</dbReference>
<dbReference type="InterPro" id="IPR001841">
    <property type="entry name" value="Znf_RING"/>
</dbReference>
<evidence type="ECO:0000256" key="5">
    <source>
        <dbReference type="ARBA" id="ARBA00022833"/>
    </source>
</evidence>
<evidence type="ECO:0000256" key="7">
    <source>
        <dbReference type="PROSITE-ProRule" id="PRU00024"/>
    </source>
</evidence>
<keyword evidence="3" id="KW-0479">Metal-binding</keyword>
<dbReference type="PROSITE" id="PS50188">
    <property type="entry name" value="B302_SPRY"/>
    <property type="match status" value="1"/>
</dbReference>
<evidence type="ECO:0000256" key="4">
    <source>
        <dbReference type="ARBA" id="ARBA00022771"/>
    </source>
</evidence>
<dbReference type="RefSeq" id="XP_028577039.1">
    <property type="nucleotide sequence ID" value="XM_028721206.1"/>
</dbReference>
<gene>
    <name evidence="11" type="primary">LOC114592898</name>
</gene>
<comment type="similarity">
    <text evidence="1">Belongs to the ohanin/vespryn family.</text>
</comment>
<keyword evidence="2" id="KW-0528">Neurotoxin</keyword>
<dbReference type="Gene3D" id="2.60.120.920">
    <property type="match status" value="1"/>
</dbReference>
<dbReference type="SMART" id="SM00589">
    <property type="entry name" value="PRY"/>
    <property type="match status" value="1"/>
</dbReference>
<accession>A0A670IHT1</accession>
<feature type="domain" description="B box-type" evidence="9">
    <location>
        <begin position="124"/>
        <end position="165"/>
    </location>
</feature>
<dbReference type="PANTHER" id="PTHR24103">
    <property type="entry name" value="E3 UBIQUITIN-PROTEIN LIGASE TRIM"/>
    <property type="match status" value="1"/>
</dbReference>
<dbReference type="PROSITE" id="PS50089">
    <property type="entry name" value="ZF_RING_2"/>
    <property type="match status" value="1"/>
</dbReference>
<organism evidence="11 12">
    <name type="scientific">Podarcis muralis</name>
    <name type="common">Wall lizard</name>
    <name type="synonym">Lacerta muralis</name>
    <dbReference type="NCBI Taxonomy" id="64176"/>
    <lineage>
        <taxon>Eukaryota</taxon>
        <taxon>Metazoa</taxon>
        <taxon>Chordata</taxon>
        <taxon>Craniata</taxon>
        <taxon>Vertebrata</taxon>
        <taxon>Euteleostomi</taxon>
        <taxon>Lepidosauria</taxon>
        <taxon>Squamata</taxon>
        <taxon>Bifurcata</taxon>
        <taxon>Unidentata</taxon>
        <taxon>Episquamata</taxon>
        <taxon>Laterata</taxon>
        <taxon>Lacertibaenia</taxon>
        <taxon>Lacertidae</taxon>
        <taxon>Podarcis</taxon>
    </lineage>
</organism>
<evidence type="ECO:0000256" key="2">
    <source>
        <dbReference type="ARBA" id="ARBA00022699"/>
    </source>
</evidence>
<dbReference type="InterPro" id="IPR013320">
    <property type="entry name" value="ConA-like_dom_sf"/>
</dbReference>
<dbReference type="PROSITE" id="PS00518">
    <property type="entry name" value="ZF_RING_1"/>
    <property type="match status" value="1"/>
</dbReference>
<keyword evidence="12" id="KW-1185">Reference proteome</keyword>
<dbReference type="Pfam" id="PF00643">
    <property type="entry name" value="zf-B_box"/>
    <property type="match status" value="1"/>
</dbReference>
<dbReference type="CDD" id="cd19762">
    <property type="entry name" value="Bbox2_TRIM7-like"/>
    <property type="match status" value="1"/>
</dbReference>
<dbReference type="Proteomes" id="UP000472272">
    <property type="component" value="Chromosome 2"/>
</dbReference>
<protein>
    <submittedName>
        <fullName evidence="11">E3 ubiquitin-protein ligase TRIM58-like</fullName>
    </submittedName>
</protein>
<name>A0A670IHT1_PODMU</name>
<evidence type="ECO:0000259" key="8">
    <source>
        <dbReference type="PROSITE" id="PS50089"/>
    </source>
</evidence>
<dbReference type="OrthoDB" id="128536at2759"/>
<dbReference type="PROSITE" id="PS50119">
    <property type="entry name" value="ZF_BBOX"/>
    <property type="match status" value="1"/>
</dbReference>
<dbReference type="SUPFAM" id="SSF49899">
    <property type="entry name" value="Concanavalin A-like lectins/glucanases"/>
    <property type="match status" value="1"/>
</dbReference>
<dbReference type="InterPro" id="IPR013083">
    <property type="entry name" value="Znf_RING/FYVE/PHD"/>
</dbReference>
<keyword evidence="5" id="KW-0862">Zinc</keyword>
<evidence type="ECO:0000259" key="9">
    <source>
        <dbReference type="PROSITE" id="PS50119"/>
    </source>
</evidence>
<dbReference type="GO" id="GO:0008270">
    <property type="term" value="F:zinc ion binding"/>
    <property type="evidence" value="ECO:0007669"/>
    <property type="project" value="UniProtKB-KW"/>
</dbReference>
<dbReference type="SMART" id="SM00184">
    <property type="entry name" value="RING"/>
    <property type="match status" value="1"/>
</dbReference>
<dbReference type="InterPro" id="IPR043136">
    <property type="entry name" value="B30.2/SPRY_sf"/>
</dbReference>
<evidence type="ECO:0000256" key="6">
    <source>
        <dbReference type="ARBA" id="ARBA00034460"/>
    </source>
</evidence>
<evidence type="ECO:0000256" key="3">
    <source>
        <dbReference type="ARBA" id="ARBA00022723"/>
    </source>
</evidence>
<dbReference type="Pfam" id="PF15227">
    <property type="entry name" value="zf-C3HC4_4"/>
    <property type="match status" value="1"/>
</dbReference>
<dbReference type="InterPro" id="IPR017907">
    <property type="entry name" value="Znf_RING_CS"/>
</dbReference>
<dbReference type="InterPro" id="IPR003877">
    <property type="entry name" value="SPRY_dom"/>
</dbReference>
<dbReference type="SUPFAM" id="SSF57845">
    <property type="entry name" value="B-box zinc-binding domain"/>
    <property type="match status" value="1"/>
</dbReference>
<dbReference type="AlphaFoldDB" id="A0A670IHT1"/>
<dbReference type="GeneTree" id="ENSGT00940000154126"/>
<evidence type="ECO:0000259" key="10">
    <source>
        <dbReference type="PROSITE" id="PS50188"/>
    </source>
</evidence>
<dbReference type="Gene3D" id="3.30.40.10">
    <property type="entry name" value="Zinc/RING finger domain, C3HC4 (zinc finger)"/>
    <property type="match status" value="1"/>
</dbReference>